<dbReference type="InterPro" id="IPR050524">
    <property type="entry name" value="APC_YAT"/>
</dbReference>
<feature type="domain" description="Amino acid permease/ SLC12A" evidence="7">
    <location>
        <begin position="94"/>
        <end position="553"/>
    </location>
</feature>
<dbReference type="AlphaFoldDB" id="A0A9P8Q9Y2"/>
<dbReference type="Gene3D" id="1.20.1740.10">
    <property type="entry name" value="Amino acid/polyamine transporter I"/>
    <property type="match status" value="1"/>
</dbReference>
<keyword evidence="2 6" id="KW-0812">Transmembrane</keyword>
<dbReference type="GO" id="GO:0015171">
    <property type="term" value="F:amino acid transmembrane transporter activity"/>
    <property type="evidence" value="ECO:0007669"/>
    <property type="project" value="TreeGrafter"/>
</dbReference>
<evidence type="ECO:0000313" key="9">
    <source>
        <dbReference type="Proteomes" id="UP000774326"/>
    </source>
</evidence>
<dbReference type="EMBL" id="JAEUBG010001265">
    <property type="protein sequence ID" value="KAH3686692.1"/>
    <property type="molecule type" value="Genomic_DNA"/>
</dbReference>
<name>A0A9P8Q9Y2_WICPI</name>
<feature type="transmembrane region" description="Helical" evidence="6">
    <location>
        <begin position="171"/>
        <end position="195"/>
    </location>
</feature>
<evidence type="ECO:0000313" key="8">
    <source>
        <dbReference type="EMBL" id="KAH3686692.1"/>
    </source>
</evidence>
<dbReference type="Proteomes" id="UP000774326">
    <property type="component" value="Unassembled WGS sequence"/>
</dbReference>
<feature type="transmembrane region" description="Helical" evidence="6">
    <location>
        <begin position="378"/>
        <end position="403"/>
    </location>
</feature>
<accession>A0A9P8Q9Y2</accession>
<feature type="transmembrane region" description="Helical" evidence="6">
    <location>
        <begin position="526"/>
        <end position="546"/>
    </location>
</feature>
<feature type="region of interest" description="Disordered" evidence="5">
    <location>
        <begin position="22"/>
        <end position="57"/>
    </location>
</feature>
<evidence type="ECO:0000256" key="6">
    <source>
        <dbReference type="SAM" id="Phobius"/>
    </source>
</evidence>
<feature type="transmembrane region" description="Helical" evidence="6">
    <location>
        <begin position="95"/>
        <end position="116"/>
    </location>
</feature>
<feature type="transmembrane region" description="Helical" evidence="6">
    <location>
        <begin position="325"/>
        <end position="344"/>
    </location>
</feature>
<dbReference type="PANTHER" id="PTHR43341">
    <property type="entry name" value="AMINO ACID PERMEASE"/>
    <property type="match status" value="1"/>
</dbReference>
<gene>
    <name evidence="8" type="ORF">WICPIJ_002336</name>
</gene>
<keyword evidence="4 6" id="KW-0472">Membrane</keyword>
<dbReference type="GO" id="GO:0016020">
    <property type="term" value="C:membrane"/>
    <property type="evidence" value="ECO:0007669"/>
    <property type="project" value="UniProtKB-SubCell"/>
</dbReference>
<dbReference type="Pfam" id="PF00324">
    <property type="entry name" value="AA_permease"/>
    <property type="match status" value="1"/>
</dbReference>
<evidence type="ECO:0000256" key="1">
    <source>
        <dbReference type="ARBA" id="ARBA00004141"/>
    </source>
</evidence>
<feature type="transmembrane region" description="Helical" evidence="6">
    <location>
        <begin position="201"/>
        <end position="220"/>
    </location>
</feature>
<dbReference type="InterPro" id="IPR004841">
    <property type="entry name" value="AA-permease/SLC12A_dom"/>
</dbReference>
<feature type="transmembrane region" description="Helical" evidence="6">
    <location>
        <begin position="232"/>
        <end position="251"/>
    </location>
</feature>
<feature type="transmembrane region" description="Helical" evidence="6">
    <location>
        <begin position="423"/>
        <end position="442"/>
    </location>
</feature>
<proteinExistence type="predicted"/>
<dbReference type="PANTHER" id="PTHR43341:SF18">
    <property type="entry name" value="AMINO ACID PERMEASE_ SLC12A DOMAIN-CONTAINING PROTEIN"/>
    <property type="match status" value="1"/>
</dbReference>
<evidence type="ECO:0000256" key="5">
    <source>
        <dbReference type="SAM" id="MobiDB-lite"/>
    </source>
</evidence>
<feature type="transmembrane region" description="Helical" evidence="6">
    <location>
        <begin position="462"/>
        <end position="479"/>
    </location>
</feature>
<protein>
    <recommendedName>
        <fullName evidence="7">Amino acid permease/ SLC12A domain-containing protein</fullName>
    </recommendedName>
</protein>
<comment type="subcellular location">
    <subcellularLocation>
        <location evidence="1">Membrane</location>
        <topology evidence="1">Multi-pass membrane protein</topology>
    </subcellularLocation>
</comment>
<evidence type="ECO:0000256" key="2">
    <source>
        <dbReference type="ARBA" id="ARBA00022692"/>
    </source>
</evidence>
<dbReference type="PIRSF" id="PIRSF006060">
    <property type="entry name" value="AA_transporter"/>
    <property type="match status" value="1"/>
</dbReference>
<evidence type="ECO:0000256" key="4">
    <source>
        <dbReference type="ARBA" id="ARBA00023136"/>
    </source>
</evidence>
<reference evidence="8" key="1">
    <citation type="journal article" date="2021" name="Open Biol.">
        <title>Shared evolutionary footprints suggest mitochondrial oxidative damage underlies multiple complex I losses in fungi.</title>
        <authorList>
            <person name="Schikora-Tamarit M.A."/>
            <person name="Marcet-Houben M."/>
            <person name="Nosek J."/>
            <person name="Gabaldon T."/>
        </authorList>
    </citation>
    <scope>NUCLEOTIDE SEQUENCE</scope>
    <source>
        <strain evidence="8">CBS2887</strain>
    </source>
</reference>
<reference evidence="8" key="2">
    <citation type="submission" date="2021-01" db="EMBL/GenBank/DDBJ databases">
        <authorList>
            <person name="Schikora-Tamarit M.A."/>
        </authorList>
    </citation>
    <scope>NUCLEOTIDE SEQUENCE</scope>
    <source>
        <strain evidence="8">CBS2887</strain>
    </source>
</reference>
<organism evidence="8 9">
    <name type="scientific">Wickerhamomyces pijperi</name>
    <name type="common">Yeast</name>
    <name type="synonym">Pichia pijperi</name>
    <dbReference type="NCBI Taxonomy" id="599730"/>
    <lineage>
        <taxon>Eukaryota</taxon>
        <taxon>Fungi</taxon>
        <taxon>Dikarya</taxon>
        <taxon>Ascomycota</taxon>
        <taxon>Saccharomycotina</taxon>
        <taxon>Saccharomycetes</taxon>
        <taxon>Phaffomycetales</taxon>
        <taxon>Wickerhamomycetaceae</taxon>
        <taxon>Wickerhamomyces</taxon>
    </lineage>
</organism>
<feature type="transmembrane region" description="Helical" evidence="6">
    <location>
        <begin position="499"/>
        <end position="520"/>
    </location>
</feature>
<sequence length="591" mass="64260">MSTSRRAFVGETNQAAIAVAAAPPLTTRTSSDSEKKELLNVDTNEITDSSDKEAQLQSDDLENQLDEGGEAEEKQGSVFGADRGKLKKGLSQRHLQMIALVGVFGTGIFLFSGSILHTAGPLGTLLCFMIIALIVGLNQTCVAEVACLVPVTSATVRHLEQFVDPALSFSYGWILVWDCVIPADISAAALIISYWETNIHQGVWITLIILGVAASTFLPIRHYGEMEFLCGVLKLVLLLILIVTSIVITTGKATSQGTAIGFKYWSAPSGPFQEYLTTGSLGRFAAFYKGLSGVVFSFGGVQSVPNLAAEVTHPRRAIFRSCKRVFYRVSALMILTIFCLTLIIPSNHPSITSSAGGAESSPFVIAMKEAGIKGMPHFINAMVLMSAFSSACGDVVAASRTLFALAVKRQAPQLFLKTSKSGIPYWGCAFCLLFSPLAFMGLSQSGAVVFGWCQDLISANQLVGWILIAWNHIALGRAMKCQGYSRDRLPHTISFAPAAAWISGIASFILLLTAGFQNFVPGHFEWSSFITTYFIIPLTSGLFIFWKLFKKTKYVAPNDIDLAALFRDVEQNPEPPYKPLKGWRWLTIIWS</sequence>
<keyword evidence="3 6" id="KW-1133">Transmembrane helix</keyword>
<evidence type="ECO:0000256" key="3">
    <source>
        <dbReference type="ARBA" id="ARBA00022989"/>
    </source>
</evidence>
<evidence type="ECO:0000259" key="7">
    <source>
        <dbReference type="Pfam" id="PF00324"/>
    </source>
</evidence>
<dbReference type="OrthoDB" id="3900342at2759"/>
<comment type="caution">
    <text evidence="8">The sequence shown here is derived from an EMBL/GenBank/DDBJ whole genome shotgun (WGS) entry which is preliminary data.</text>
</comment>
<keyword evidence="9" id="KW-1185">Reference proteome</keyword>